<organism evidence="2">
    <name type="scientific">viral metagenome</name>
    <dbReference type="NCBI Taxonomy" id="1070528"/>
    <lineage>
        <taxon>unclassified sequences</taxon>
        <taxon>metagenomes</taxon>
        <taxon>organismal metagenomes</taxon>
    </lineage>
</organism>
<keyword evidence="1" id="KW-0472">Membrane</keyword>
<protein>
    <submittedName>
        <fullName evidence="2">Uncharacterized protein</fullName>
    </submittedName>
</protein>
<evidence type="ECO:0000256" key="1">
    <source>
        <dbReference type="SAM" id="Phobius"/>
    </source>
</evidence>
<dbReference type="EMBL" id="MN739616">
    <property type="protein sequence ID" value="QHT16150.1"/>
    <property type="molecule type" value="Genomic_DNA"/>
</dbReference>
<reference evidence="2" key="1">
    <citation type="journal article" date="2020" name="Nature">
        <title>Giant virus diversity and host interactions through global metagenomics.</title>
        <authorList>
            <person name="Schulz F."/>
            <person name="Roux S."/>
            <person name="Paez-Espino D."/>
            <person name="Jungbluth S."/>
            <person name="Walsh D.A."/>
            <person name="Denef V.J."/>
            <person name="McMahon K.D."/>
            <person name="Konstantinidis K.T."/>
            <person name="Eloe-Fadrosh E.A."/>
            <person name="Kyrpides N.C."/>
            <person name="Woyke T."/>
        </authorList>
    </citation>
    <scope>NUCLEOTIDE SEQUENCE</scope>
    <source>
        <strain evidence="2">GVMAG-M-3300023174-182</strain>
    </source>
</reference>
<name>A0A6C0DIS9_9ZZZZ</name>
<keyword evidence="1" id="KW-1133">Transmembrane helix</keyword>
<keyword evidence="1" id="KW-0812">Transmembrane</keyword>
<evidence type="ECO:0000313" key="2">
    <source>
        <dbReference type="EMBL" id="QHT16150.1"/>
    </source>
</evidence>
<sequence length="131" mass="14463">MNKLLTNVFFIVAICVLAYLIFNNLNFREGMETNTTSSDSNAKGVAGGAQSYSAAIKSMTIKNQDVLLVSKYRTDYENTVLNLDDLINTMMLQTTLSIDTSKPMDSLEKLVKLNSAKSALNNVMKYIDSTS</sequence>
<dbReference type="AlphaFoldDB" id="A0A6C0DIS9"/>
<feature type="transmembrane region" description="Helical" evidence="1">
    <location>
        <begin position="6"/>
        <end position="22"/>
    </location>
</feature>
<proteinExistence type="predicted"/>
<accession>A0A6C0DIS9</accession>